<organism evidence="2 3">
    <name type="scientific">Frankliniella occidentalis</name>
    <name type="common">Western flower thrips</name>
    <name type="synonym">Euthrips occidentalis</name>
    <dbReference type="NCBI Taxonomy" id="133901"/>
    <lineage>
        <taxon>Eukaryota</taxon>
        <taxon>Metazoa</taxon>
        <taxon>Ecdysozoa</taxon>
        <taxon>Arthropoda</taxon>
        <taxon>Hexapoda</taxon>
        <taxon>Insecta</taxon>
        <taxon>Pterygota</taxon>
        <taxon>Neoptera</taxon>
        <taxon>Paraneoptera</taxon>
        <taxon>Thysanoptera</taxon>
        <taxon>Terebrantia</taxon>
        <taxon>Thripoidea</taxon>
        <taxon>Thripidae</taxon>
        <taxon>Frankliniella</taxon>
    </lineage>
</organism>
<dbReference type="RefSeq" id="XP_052129028.1">
    <property type="nucleotide sequence ID" value="XM_052273068.1"/>
</dbReference>
<dbReference type="KEGG" id="foc:127750713"/>
<sequence length="172" mass="19868">MEGCVPFFMSHSGPTTRNSRVTANFMRYPWLIRKPTVGWEEKRKLLAGRQAYRRNLRYRAPAKKLYSTFRKTKKRRQPKHRQPKLEAGDSPYTEKTRSLRQSLKKNFECKRRLEEPNAAGAASPTTSLSEEFPPQPLREAVLFFAVQKTLLLRAPPLKICCHVITVPLLGVS</sequence>
<evidence type="ECO:0000313" key="3">
    <source>
        <dbReference type="RefSeq" id="XP_052129028.1"/>
    </source>
</evidence>
<dbReference type="Proteomes" id="UP000504606">
    <property type="component" value="Unplaced"/>
</dbReference>
<keyword evidence="2" id="KW-1185">Reference proteome</keyword>
<feature type="compositionally biased region" description="Basic and acidic residues" evidence="1">
    <location>
        <begin position="83"/>
        <end position="97"/>
    </location>
</feature>
<evidence type="ECO:0000256" key="1">
    <source>
        <dbReference type="SAM" id="MobiDB-lite"/>
    </source>
</evidence>
<proteinExistence type="predicted"/>
<accession>A0A9C6XS35</accession>
<name>A0A9C6XS35_FRAOC</name>
<reference evidence="3" key="1">
    <citation type="submission" date="2025-08" db="UniProtKB">
        <authorList>
            <consortium name="RefSeq"/>
        </authorList>
    </citation>
    <scope>IDENTIFICATION</scope>
    <source>
        <tissue evidence="3">Whole organism</tissue>
    </source>
</reference>
<protein>
    <submittedName>
        <fullName evidence="3">Uncharacterized protein LOC127750713</fullName>
    </submittedName>
</protein>
<feature type="region of interest" description="Disordered" evidence="1">
    <location>
        <begin position="67"/>
        <end position="98"/>
    </location>
</feature>
<feature type="compositionally biased region" description="Basic residues" evidence="1">
    <location>
        <begin position="70"/>
        <end position="82"/>
    </location>
</feature>
<dbReference type="GeneID" id="127750713"/>
<gene>
    <name evidence="3" type="primary">LOC127750713</name>
</gene>
<evidence type="ECO:0000313" key="2">
    <source>
        <dbReference type="Proteomes" id="UP000504606"/>
    </source>
</evidence>
<dbReference type="AlphaFoldDB" id="A0A9C6XS35"/>